<organism evidence="3 4">
    <name type="scientific">Trichinella nativa</name>
    <dbReference type="NCBI Taxonomy" id="6335"/>
    <lineage>
        <taxon>Eukaryota</taxon>
        <taxon>Metazoa</taxon>
        <taxon>Ecdysozoa</taxon>
        <taxon>Nematoda</taxon>
        <taxon>Enoplea</taxon>
        <taxon>Dorylaimia</taxon>
        <taxon>Trichinellida</taxon>
        <taxon>Trichinellidae</taxon>
        <taxon>Trichinella</taxon>
    </lineage>
</organism>
<evidence type="ECO:0000313" key="3">
    <source>
        <dbReference type="EMBL" id="KRZ57461.1"/>
    </source>
</evidence>
<keyword evidence="4" id="KW-1185">Reference proteome</keyword>
<dbReference type="InterPro" id="IPR004947">
    <property type="entry name" value="DNase_II"/>
</dbReference>
<protein>
    <submittedName>
        <fullName evidence="3">Plancitoxin-1</fullName>
    </submittedName>
</protein>
<dbReference type="EMBL" id="JYDW01000075">
    <property type="protein sequence ID" value="KRZ57461.1"/>
    <property type="molecule type" value="Genomic_DNA"/>
</dbReference>
<dbReference type="Pfam" id="PF03265">
    <property type="entry name" value="DNase_II"/>
    <property type="match status" value="1"/>
</dbReference>
<sequence length="388" mass="44169">MCCRLCLIYDDALFKEEQSLILSSSFLVHPMCLCEMKIQIILFLLLFTLLCSSSDAFQCIGEDGLQVDWYIIYKLPREVGNSDKLLSYGVKYMYMDARRPVWRESKNRIHDLNGSLALTLQPIYDRINNTDTMLLMYNDAYPNNTVNWNAGHCKGVVAFDSFFGIWLIHSIPKFPLPTTFLYPNTGKVYGQTALCISFDQNALPLIAKQLEYNAPGVYASRLPVVLAQKIPSLANIISGVQTVQPPYYSITKLKSLGGRSFVHFAKHKKWKKELYVDLVAPTLKSELFVETWRHGGRENLPSNCSETFTVENIKRIRFSDDVDFDFASDHSKWAVSQIKKKTVCVGDINRQKSQLNRSGGTMCISIKNIWKAFYTTVAAVELCPIPPY</sequence>
<evidence type="ECO:0000256" key="2">
    <source>
        <dbReference type="ARBA" id="ARBA00022801"/>
    </source>
</evidence>
<comment type="similarity">
    <text evidence="1">Belongs to the DNase II family.</text>
</comment>
<keyword evidence="2" id="KW-0378">Hydrolase</keyword>
<accession>A0A0V1LDA9</accession>
<dbReference type="CDD" id="cd09120">
    <property type="entry name" value="PLDc_DNaseII_1"/>
    <property type="match status" value="1"/>
</dbReference>
<comment type="caution">
    <text evidence="3">The sequence shown here is derived from an EMBL/GenBank/DDBJ whole genome shotgun (WGS) entry which is preliminary data.</text>
</comment>
<gene>
    <name evidence="3" type="ORF">T02_10040</name>
</gene>
<evidence type="ECO:0000256" key="1">
    <source>
        <dbReference type="ARBA" id="ARBA00007527"/>
    </source>
</evidence>
<dbReference type="GO" id="GO:0006309">
    <property type="term" value="P:apoptotic DNA fragmentation"/>
    <property type="evidence" value="ECO:0007669"/>
    <property type="project" value="TreeGrafter"/>
</dbReference>
<dbReference type="AlphaFoldDB" id="A0A0V1LDA9"/>
<dbReference type="PANTHER" id="PTHR10858:SF23">
    <property type="entry name" value="DEOXYRIBONUCLEASE II"/>
    <property type="match status" value="1"/>
</dbReference>
<dbReference type="PANTHER" id="PTHR10858">
    <property type="entry name" value="DEOXYRIBONUCLEASE II"/>
    <property type="match status" value="1"/>
</dbReference>
<dbReference type="GO" id="GO:0004531">
    <property type="term" value="F:deoxyribonuclease II activity"/>
    <property type="evidence" value="ECO:0007669"/>
    <property type="project" value="InterPro"/>
</dbReference>
<evidence type="ECO:0000313" key="4">
    <source>
        <dbReference type="Proteomes" id="UP000054721"/>
    </source>
</evidence>
<dbReference type="STRING" id="6335.A0A0V1LDA9"/>
<dbReference type="OrthoDB" id="10261598at2759"/>
<name>A0A0V1LDA9_9BILA</name>
<proteinExistence type="inferred from homology"/>
<dbReference type="CDD" id="cd09121">
    <property type="entry name" value="PLDc_DNaseII_2"/>
    <property type="match status" value="1"/>
</dbReference>
<dbReference type="Proteomes" id="UP000054721">
    <property type="component" value="Unassembled WGS sequence"/>
</dbReference>
<reference evidence="3 4" key="1">
    <citation type="submission" date="2015-05" db="EMBL/GenBank/DDBJ databases">
        <title>Evolution of Trichinella species and genotypes.</title>
        <authorList>
            <person name="Korhonen P.K."/>
            <person name="Edoardo P."/>
            <person name="Giuseppe L.R."/>
            <person name="Gasser R.B."/>
        </authorList>
    </citation>
    <scope>NUCLEOTIDE SEQUENCE [LARGE SCALE GENOMIC DNA]</scope>
    <source>
        <strain evidence="3">ISS10</strain>
    </source>
</reference>